<feature type="domain" description="Histidine kinase" evidence="10">
    <location>
        <begin position="427"/>
        <end position="631"/>
    </location>
</feature>
<dbReference type="Pfam" id="PF02518">
    <property type="entry name" value="HATPase_c"/>
    <property type="match status" value="1"/>
</dbReference>
<accession>A0ABS4HYL8</accession>
<feature type="transmembrane region" description="Helical" evidence="9">
    <location>
        <begin position="174"/>
        <end position="198"/>
    </location>
</feature>
<dbReference type="Gene3D" id="3.30.565.10">
    <property type="entry name" value="Histidine kinase-like ATPase, C-terminal domain"/>
    <property type="match status" value="1"/>
</dbReference>
<dbReference type="PANTHER" id="PTHR43065">
    <property type="entry name" value="SENSOR HISTIDINE KINASE"/>
    <property type="match status" value="1"/>
</dbReference>
<keyword evidence="8" id="KW-0902">Two-component regulatory system</keyword>
<dbReference type="SMART" id="SM00387">
    <property type="entry name" value="HATPase_c"/>
    <property type="match status" value="1"/>
</dbReference>
<keyword evidence="4" id="KW-0808">Transferase</keyword>
<keyword evidence="3" id="KW-0597">Phosphoprotein</keyword>
<dbReference type="Pfam" id="PF00512">
    <property type="entry name" value="HisKA"/>
    <property type="match status" value="1"/>
</dbReference>
<reference evidence="11 12" key="1">
    <citation type="submission" date="2021-03" db="EMBL/GenBank/DDBJ databases">
        <title>Genomic Encyclopedia of Type Strains, Phase IV (KMG-IV): sequencing the most valuable type-strain genomes for metagenomic binning, comparative biology and taxonomic classification.</title>
        <authorList>
            <person name="Goeker M."/>
        </authorList>
    </citation>
    <scope>NUCLEOTIDE SEQUENCE [LARGE SCALE GENOMIC DNA]</scope>
    <source>
        <strain evidence="11 12">DSM 24950</strain>
    </source>
</reference>
<keyword evidence="5" id="KW-0547">Nucleotide-binding</keyword>
<feature type="transmembrane region" description="Helical" evidence="9">
    <location>
        <begin position="305"/>
        <end position="333"/>
    </location>
</feature>
<evidence type="ECO:0000256" key="2">
    <source>
        <dbReference type="ARBA" id="ARBA00012438"/>
    </source>
</evidence>
<comment type="catalytic activity">
    <reaction evidence="1">
        <text>ATP + protein L-histidine = ADP + protein N-phospho-L-histidine.</text>
        <dbReference type="EC" id="2.7.13.3"/>
    </reaction>
</comment>
<dbReference type="RefSeq" id="WP_167061354.1">
    <property type="nucleotide sequence ID" value="NZ_JAAOZR010000024.1"/>
</dbReference>
<dbReference type="CDD" id="cd00075">
    <property type="entry name" value="HATPase"/>
    <property type="match status" value="1"/>
</dbReference>
<keyword evidence="9" id="KW-1133">Transmembrane helix</keyword>
<dbReference type="SUPFAM" id="SSF47384">
    <property type="entry name" value="Homodimeric domain of signal transducing histidine kinase"/>
    <property type="match status" value="1"/>
</dbReference>
<keyword evidence="7" id="KW-0067">ATP-binding</keyword>
<evidence type="ECO:0000256" key="6">
    <source>
        <dbReference type="ARBA" id="ARBA00022777"/>
    </source>
</evidence>
<dbReference type="SMART" id="SM00388">
    <property type="entry name" value="HisKA"/>
    <property type="match status" value="1"/>
</dbReference>
<dbReference type="PROSITE" id="PS51257">
    <property type="entry name" value="PROKAR_LIPOPROTEIN"/>
    <property type="match status" value="1"/>
</dbReference>
<evidence type="ECO:0000259" key="10">
    <source>
        <dbReference type="PROSITE" id="PS50109"/>
    </source>
</evidence>
<evidence type="ECO:0000256" key="3">
    <source>
        <dbReference type="ARBA" id="ARBA00022553"/>
    </source>
</evidence>
<evidence type="ECO:0000256" key="5">
    <source>
        <dbReference type="ARBA" id="ARBA00022741"/>
    </source>
</evidence>
<dbReference type="EC" id="2.7.13.3" evidence="2"/>
<dbReference type="PANTHER" id="PTHR43065:SF46">
    <property type="entry name" value="C4-DICARBOXYLATE TRANSPORT SENSOR PROTEIN DCTB"/>
    <property type="match status" value="1"/>
</dbReference>
<dbReference type="Proteomes" id="UP001519344">
    <property type="component" value="Unassembled WGS sequence"/>
</dbReference>
<evidence type="ECO:0000256" key="9">
    <source>
        <dbReference type="SAM" id="Phobius"/>
    </source>
</evidence>
<dbReference type="GO" id="GO:0016301">
    <property type="term" value="F:kinase activity"/>
    <property type="evidence" value="ECO:0007669"/>
    <property type="project" value="UniProtKB-KW"/>
</dbReference>
<organism evidence="11 12">
    <name type="scientific">Paenibacillus aceris</name>
    <dbReference type="NCBI Taxonomy" id="869555"/>
    <lineage>
        <taxon>Bacteria</taxon>
        <taxon>Bacillati</taxon>
        <taxon>Bacillota</taxon>
        <taxon>Bacilli</taxon>
        <taxon>Bacillales</taxon>
        <taxon>Paenibacillaceae</taxon>
        <taxon>Paenibacillus</taxon>
    </lineage>
</organism>
<dbReference type="InterPro" id="IPR004358">
    <property type="entry name" value="Sig_transdc_His_kin-like_C"/>
</dbReference>
<feature type="transmembrane region" description="Helical" evidence="9">
    <location>
        <begin position="210"/>
        <end position="235"/>
    </location>
</feature>
<proteinExistence type="predicted"/>
<evidence type="ECO:0000256" key="1">
    <source>
        <dbReference type="ARBA" id="ARBA00000085"/>
    </source>
</evidence>
<evidence type="ECO:0000313" key="11">
    <source>
        <dbReference type="EMBL" id="MBP1963749.1"/>
    </source>
</evidence>
<dbReference type="InterPro" id="IPR003594">
    <property type="entry name" value="HATPase_dom"/>
</dbReference>
<evidence type="ECO:0000256" key="7">
    <source>
        <dbReference type="ARBA" id="ARBA00022840"/>
    </source>
</evidence>
<dbReference type="InterPro" id="IPR036890">
    <property type="entry name" value="HATPase_C_sf"/>
</dbReference>
<dbReference type="Gene3D" id="1.10.287.130">
    <property type="match status" value="1"/>
</dbReference>
<dbReference type="InterPro" id="IPR036097">
    <property type="entry name" value="HisK_dim/P_sf"/>
</dbReference>
<sequence>MKRLYHTRWLWILIAIVGCGFLITQAYTNQKQEKLKAIPEWEIMWGSPPEGLAGVMSDSPSQQWITVKSGEAIPKKPREVTTAWIRIKLPSQIPENYGAYIQGIYAQHLSVYVGQGLVQENKFNFYYDQQSSLFHLSSEDHGKTIFMKLETSMGRMGIISAIALEHYDILLRSFILGALQNIILGCAFLFIAAIMLIGSIFLKRAIFTDWVLVSVLFISLGIIFITYSPFLYASFPKYGSLYSASFDISLSVFLPALTFYFERIFGEGKYKVISWVRKFQTMYSVFVILSLLVNVLNDYRFNHVYFFISATILGTIMILQFSLLIGSSILLMFRGNKEAVIFSAGFASLAFMSTLDLIFYYVNSQNKQIFLWKWGILGFIIALIVIMGRRFAINQEQIINYSKELEFYNHQLQQSEKMEIISQLAASIAHEVRNPLQVTRGFLQLVASRSDEKSQAYMKIAIEELDRASVIITDFLTFSKPQGEEINELNLFNEFRQIEGIIFPLVALHNGRITVDVPDHLSIQGNSSKLKQVLINLIKNSIEAFQDDGLVNILAYEKYGEVCIHIKDNGEGIEAEQLAQLGVPYYSTKKKGTGLGLTVSFQIIENMKGHIEFTSQRNVGTEVIIRFPANSNK</sequence>
<feature type="transmembrane region" description="Helical" evidence="9">
    <location>
        <begin position="369"/>
        <end position="388"/>
    </location>
</feature>
<feature type="transmembrane region" description="Helical" evidence="9">
    <location>
        <begin position="340"/>
        <end position="363"/>
    </location>
</feature>
<name>A0ABS4HYL8_9BACL</name>
<dbReference type="CDD" id="cd00082">
    <property type="entry name" value="HisKA"/>
    <property type="match status" value="1"/>
</dbReference>
<dbReference type="InterPro" id="IPR005467">
    <property type="entry name" value="His_kinase_dom"/>
</dbReference>
<dbReference type="PROSITE" id="PS50109">
    <property type="entry name" value="HIS_KIN"/>
    <property type="match status" value="1"/>
</dbReference>
<protein>
    <recommendedName>
        <fullName evidence="2">histidine kinase</fullName>
        <ecNumber evidence="2">2.7.13.3</ecNumber>
    </recommendedName>
</protein>
<keyword evidence="9" id="KW-0472">Membrane</keyword>
<keyword evidence="9" id="KW-0812">Transmembrane</keyword>
<evidence type="ECO:0000256" key="4">
    <source>
        <dbReference type="ARBA" id="ARBA00022679"/>
    </source>
</evidence>
<evidence type="ECO:0000313" key="12">
    <source>
        <dbReference type="Proteomes" id="UP001519344"/>
    </source>
</evidence>
<keyword evidence="12" id="KW-1185">Reference proteome</keyword>
<dbReference type="PRINTS" id="PR00344">
    <property type="entry name" value="BCTRLSENSOR"/>
</dbReference>
<gene>
    <name evidence="11" type="ORF">J2Z65_002968</name>
</gene>
<comment type="caution">
    <text evidence="11">The sequence shown here is derived from an EMBL/GenBank/DDBJ whole genome shotgun (WGS) entry which is preliminary data.</text>
</comment>
<evidence type="ECO:0000256" key="8">
    <source>
        <dbReference type="ARBA" id="ARBA00023012"/>
    </source>
</evidence>
<feature type="transmembrane region" description="Helical" evidence="9">
    <location>
        <begin position="282"/>
        <end position="299"/>
    </location>
</feature>
<dbReference type="SUPFAM" id="SSF55874">
    <property type="entry name" value="ATPase domain of HSP90 chaperone/DNA topoisomerase II/histidine kinase"/>
    <property type="match status" value="1"/>
</dbReference>
<keyword evidence="6 11" id="KW-0418">Kinase</keyword>
<dbReference type="InterPro" id="IPR003661">
    <property type="entry name" value="HisK_dim/P_dom"/>
</dbReference>
<dbReference type="EMBL" id="JAGGKV010000006">
    <property type="protein sequence ID" value="MBP1963749.1"/>
    <property type="molecule type" value="Genomic_DNA"/>
</dbReference>